<dbReference type="EMBL" id="CP034550">
    <property type="protein sequence ID" value="QFZ20117.1"/>
    <property type="molecule type" value="Genomic_DNA"/>
</dbReference>
<dbReference type="Proteomes" id="UP000325787">
    <property type="component" value="Chromosome"/>
</dbReference>
<keyword evidence="5" id="KW-1185">Reference proteome</keyword>
<accession>A0A5Q0H1H7</accession>
<dbReference type="InterPro" id="IPR036397">
    <property type="entry name" value="RNaseH_sf"/>
</dbReference>
<dbReference type="KEGG" id="ssyi:EKG83_24270"/>
<evidence type="ECO:0000313" key="4">
    <source>
        <dbReference type="EMBL" id="QFZ20117.1"/>
    </source>
</evidence>
<dbReference type="InterPro" id="IPR038717">
    <property type="entry name" value="Tc1-like_DDE_dom"/>
</dbReference>
<dbReference type="InterPro" id="IPR025959">
    <property type="entry name" value="Winged_HTH_dom"/>
</dbReference>
<dbReference type="AlphaFoldDB" id="A0A5Q0H1H7"/>
<evidence type="ECO:0000313" key="5">
    <source>
        <dbReference type="Proteomes" id="UP000325787"/>
    </source>
</evidence>
<feature type="compositionally biased region" description="Basic residues" evidence="1">
    <location>
        <begin position="168"/>
        <end position="177"/>
    </location>
</feature>
<dbReference type="Gene3D" id="3.30.420.10">
    <property type="entry name" value="Ribonuclease H-like superfamily/Ribonuclease H"/>
    <property type="match status" value="1"/>
</dbReference>
<dbReference type="OrthoDB" id="8479510at2"/>
<sequence>MTPRQQQARERIRLEAGARFARGEKTTVVAAELRVGVRQVEKWRRSWREGGLEALRSAGPMSVERLSPAQWERLVRELAKGPLVHGWDLGGGWTLGRVKTMIGRLFHVGYTVQGVWRLLRRHGWSLQVPAHRAIERDDGAVGVWHGEVWPWVKDSPRTWAPSSASRTKQVKGSRPPKGRSWAPRGRTPVFRVRGGRGGWVSTAGVLCFRPGERPHLLYRLRLWHGRKGERRAFTWSEYRDLILATHHRLRAPLVWIWDNLNVHKAHELVEFIDANRDWLRVVHLPSYAPDLNPTEGVWSLLKRSLTEFAAADLDHLVRVVKRKLKKIQYRPDVLDGCLAQTGLTLTTTP</sequence>
<dbReference type="Pfam" id="PF13592">
    <property type="entry name" value="HTH_33"/>
    <property type="match status" value="1"/>
</dbReference>
<organism evidence="4 5">
    <name type="scientific">Saccharothrix syringae</name>
    <name type="common">Nocardiopsis syringae</name>
    <dbReference type="NCBI Taxonomy" id="103733"/>
    <lineage>
        <taxon>Bacteria</taxon>
        <taxon>Bacillati</taxon>
        <taxon>Actinomycetota</taxon>
        <taxon>Actinomycetes</taxon>
        <taxon>Pseudonocardiales</taxon>
        <taxon>Pseudonocardiaceae</taxon>
        <taxon>Saccharothrix</taxon>
    </lineage>
</organism>
<proteinExistence type="predicted"/>
<dbReference type="InterPro" id="IPR009057">
    <property type="entry name" value="Homeodomain-like_sf"/>
</dbReference>
<evidence type="ECO:0000259" key="3">
    <source>
        <dbReference type="Pfam" id="PF13592"/>
    </source>
</evidence>
<dbReference type="InterPro" id="IPR047655">
    <property type="entry name" value="Transpos_IS630-like"/>
</dbReference>
<feature type="region of interest" description="Disordered" evidence="1">
    <location>
        <begin position="157"/>
        <end position="185"/>
    </location>
</feature>
<dbReference type="Pfam" id="PF13358">
    <property type="entry name" value="DDE_3"/>
    <property type="match status" value="1"/>
</dbReference>
<evidence type="ECO:0000256" key="1">
    <source>
        <dbReference type="SAM" id="MobiDB-lite"/>
    </source>
</evidence>
<name>A0A5Q0H1H7_SACSY</name>
<dbReference type="NCBIfam" id="NF033545">
    <property type="entry name" value="transpos_IS630"/>
    <property type="match status" value="1"/>
</dbReference>
<reference evidence="5" key="1">
    <citation type="journal article" date="2021" name="Curr. Microbiol.">
        <title>Complete genome of nocamycin-producing strain Saccharothrix syringae NRRL B-16468 reveals the biosynthetic potential for secondary metabolites.</title>
        <authorList>
            <person name="Mo X."/>
            <person name="Yang S."/>
        </authorList>
    </citation>
    <scope>NUCLEOTIDE SEQUENCE [LARGE SCALE GENOMIC DNA]</scope>
    <source>
        <strain evidence="5">ATCC 51364 / DSM 43886 / JCM 6844 / KCTC 9398 / NBRC 14523 / NRRL B-16468 / INA 2240</strain>
    </source>
</reference>
<dbReference type="RefSeq" id="WP_153278341.1">
    <property type="nucleotide sequence ID" value="NZ_CP034550.1"/>
</dbReference>
<evidence type="ECO:0000259" key="2">
    <source>
        <dbReference type="Pfam" id="PF13358"/>
    </source>
</evidence>
<protein>
    <submittedName>
        <fullName evidence="4">IS630 family transposase</fullName>
    </submittedName>
</protein>
<gene>
    <name evidence="4" type="ORF">EKG83_24270</name>
</gene>
<dbReference type="GO" id="GO:0003676">
    <property type="term" value="F:nucleic acid binding"/>
    <property type="evidence" value="ECO:0007669"/>
    <property type="project" value="InterPro"/>
</dbReference>
<feature type="domain" description="Tc1-like transposase DDE" evidence="2">
    <location>
        <begin position="174"/>
        <end position="308"/>
    </location>
</feature>
<feature type="domain" description="Winged helix-turn helix" evidence="3">
    <location>
        <begin position="92"/>
        <end position="146"/>
    </location>
</feature>
<dbReference type="Pfam" id="PF13384">
    <property type="entry name" value="HTH_23"/>
    <property type="match status" value="1"/>
</dbReference>
<dbReference type="SUPFAM" id="SSF46689">
    <property type="entry name" value="Homeodomain-like"/>
    <property type="match status" value="1"/>
</dbReference>